<comment type="catalytic activity">
    <reaction evidence="7">
        <text>Hydrolysis of oligopeptides, with broad specificity. Gly or Ala commonly occur as P1 or P1' residues, but more distant residues are also important, as is shown by the fact that Z-Gly-Pro-Gly-|-Gly-Pro-Ala is cleaved, but not Z-(Gly)(5).</text>
        <dbReference type="EC" id="3.4.24.70"/>
    </reaction>
</comment>
<keyword evidence="2 9" id="KW-0645">Protease</keyword>
<proteinExistence type="inferred from homology"/>
<dbReference type="InterPro" id="IPR024077">
    <property type="entry name" value="Neurolysin/TOP_dom2"/>
</dbReference>
<keyword evidence="5 9" id="KW-0862">Zinc</keyword>
<keyword evidence="6 9" id="KW-0482">Metalloprotease</keyword>
<accession>A0ABT5J2E8</accession>
<feature type="domain" description="Oligopeptidase A N-terminal" evidence="11">
    <location>
        <begin position="30"/>
        <end position="148"/>
    </location>
</feature>
<comment type="similarity">
    <text evidence="1 9">Belongs to the peptidase M3 family.</text>
</comment>
<keyword evidence="13" id="KW-1185">Reference proteome</keyword>
<evidence type="ECO:0000256" key="4">
    <source>
        <dbReference type="ARBA" id="ARBA00022801"/>
    </source>
</evidence>
<dbReference type="Pfam" id="PF19310">
    <property type="entry name" value="TOP_N"/>
    <property type="match status" value="1"/>
</dbReference>
<evidence type="ECO:0000259" key="10">
    <source>
        <dbReference type="Pfam" id="PF01432"/>
    </source>
</evidence>
<dbReference type="CDD" id="cd06456">
    <property type="entry name" value="M3A_DCP"/>
    <property type="match status" value="1"/>
</dbReference>
<evidence type="ECO:0000256" key="9">
    <source>
        <dbReference type="RuleBase" id="RU003435"/>
    </source>
</evidence>
<dbReference type="SUPFAM" id="SSF55486">
    <property type="entry name" value="Metalloproteases ('zincins'), catalytic domain"/>
    <property type="match status" value="1"/>
</dbReference>
<evidence type="ECO:0000256" key="1">
    <source>
        <dbReference type="ARBA" id="ARBA00006040"/>
    </source>
</evidence>
<reference evidence="12 13" key="1">
    <citation type="submission" date="2023-01" db="EMBL/GenBank/DDBJ databases">
        <title>Novel species of the genus Vogesella isolated from rivers.</title>
        <authorList>
            <person name="Lu H."/>
        </authorList>
    </citation>
    <scope>NUCLEOTIDE SEQUENCE [LARGE SCALE GENOMIC DNA]</scope>
    <source>
        <strain evidence="12 13">DC21W</strain>
    </source>
</reference>
<dbReference type="InterPro" id="IPR045666">
    <property type="entry name" value="OpdA_N"/>
</dbReference>
<dbReference type="Pfam" id="PF01432">
    <property type="entry name" value="Peptidase_M3"/>
    <property type="match status" value="1"/>
</dbReference>
<protein>
    <recommendedName>
        <fullName evidence="8">oligopeptidase A</fullName>
        <ecNumber evidence="8">3.4.24.70</ecNumber>
    </recommendedName>
</protein>
<evidence type="ECO:0000256" key="6">
    <source>
        <dbReference type="ARBA" id="ARBA00023049"/>
    </source>
</evidence>
<evidence type="ECO:0000256" key="7">
    <source>
        <dbReference type="ARBA" id="ARBA00024603"/>
    </source>
</evidence>
<dbReference type="InterPro" id="IPR024079">
    <property type="entry name" value="MetalloPept_cat_dom_sf"/>
</dbReference>
<dbReference type="Gene3D" id="3.40.390.10">
    <property type="entry name" value="Collagenase (Catalytic Domain)"/>
    <property type="match status" value="1"/>
</dbReference>
<comment type="caution">
    <text evidence="12">The sequence shown here is derived from an EMBL/GenBank/DDBJ whole genome shotgun (WGS) entry which is preliminary data.</text>
</comment>
<comment type="cofactor">
    <cofactor evidence="9">
        <name>Zn(2+)</name>
        <dbReference type="ChEBI" id="CHEBI:29105"/>
    </cofactor>
    <text evidence="9">Binds 1 zinc ion.</text>
</comment>
<dbReference type="Proteomes" id="UP001219956">
    <property type="component" value="Unassembled WGS sequence"/>
</dbReference>
<dbReference type="EC" id="3.4.24.70" evidence="8"/>
<dbReference type="InterPro" id="IPR001567">
    <property type="entry name" value="Pept_M3A_M3B_dom"/>
</dbReference>
<dbReference type="InterPro" id="IPR034005">
    <property type="entry name" value="M3A_DCP"/>
</dbReference>
<evidence type="ECO:0000256" key="3">
    <source>
        <dbReference type="ARBA" id="ARBA00022723"/>
    </source>
</evidence>
<organism evidence="12 13">
    <name type="scientific">Vogesella aquatica</name>
    <dbReference type="NCBI Taxonomy" id="2984206"/>
    <lineage>
        <taxon>Bacteria</taxon>
        <taxon>Pseudomonadati</taxon>
        <taxon>Pseudomonadota</taxon>
        <taxon>Betaproteobacteria</taxon>
        <taxon>Neisseriales</taxon>
        <taxon>Chromobacteriaceae</taxon>
        <taxon>Vogesella</taxon>
    </lineage>
</organism>
<name>A0ABT5J2E8_9NEIS</name>
<keyword evidence="4 9" id="KW-0378">Hydrolase</keyword>
<dbReference type="InterPro" id="IPR045090">
    <property type="entry name" value="Pept_M3A_M3B"/>
</dbReference>
<feature type="domain" description="Peptidase M3A/M3B catalytic" evidence="10">
    <location>
        <begin position="224"/>
        <end position="673"/>
    </location>
</feature>
<dbReference type="PANTHER" id="PTHR43660">
    <property type="entry name" value="DIPEPTIDYL CARBOXYPEPTIDASE"/>
    <property type="match status" value="1"/>
</dbReference>
<dbReference type="EMBL" id="JAQQLF010000015">
    <property type="protein sequence ID" value="MDC7718024.1"/>
    <property type="molecule type" value="Genomic_DNA"/>
</dbReference>
<evidence type="ECO:0000259" key="11">
    <source>
        <dbReference type="Pfam" id="PF19310"/>
    </source>
</evidence>
<dbReference type="PANTHER" id="PTHR43660:SF1">
    <property type="entry name" value="DIPEPTIDYL CARBOXYPEPTIDASE"/>
    <property type="match status" value="1"/>
</dbReference>
<keyword evidence="3 9" id="KW-0479">Metal-binding</keyword>
<sequence>MTTNPLLDFSDLPRFAAIKPEHVTPALDVLLAEARAAVAQVIAAGGDDWDSVSEPLSDATERLSRAWGVVGHLNSVMGNTDGLREVYNAEIPRISAFFTELGQNLDLFARFKAVAANPAFAGASAARKKIIDNDLRDFRLSGAELPDVQKARFAELSSRLAELSSQFSQNVMDATDSFSLYIDDVAELAGIPEDSLAMYAAMAEADGQPGKYKLGLQFPLLFPVLQYADNRALRQQLYEANAKRASEFGPAEQDNTALIRERLVLAAEEAQLLGFANYAELSLYTKMAESPQQVIDFLRDLAARAKPYAQQDRAELEAFARAELGLDTLEAWDISYAAEKLRVARYAFSEHEVKQYFPEHKVLAGLFSVVHKLYGISVAARDAETWHPDVRYYQIHKDGALLGGFYLDLYARDGKRPGAWMDDVRGRRVTGGQVQTPVAYLVCNFTRPLGDKPATFTHDEVTTLFHEFGHGLHHLLTRVDELGVSGISGVEWDAVELPSQFMENFCWEWDVLQGMSAHVDSGEPLPRALYDKMLAAKNFQSGMQTVRQLEFSLFDMQLYTAANPDSVDWQALLEQVRDEVAVNRPPAYNRFPNSFSHIFAGGYAAGYYSYKWAEVLSADAYAAFEEAGGANPAVGHKFWDEVLAVGGSRPALASFRAFRGRDPQIDALLRHSGMSAPATV</sequence>
<evidence type="ECO:0000256" key="2">
    <source>
        <dbReference type="ARBA" id="ARBA00022670"/>
    </source>
</evidence>
<evidence type="ECO:0000313" key="13">
    <source>
        <dbReference type="Proteomes" id="UP001219956"/>
    </source>
</evidence>
<evidence type="ECO:0000256" key="8">
    <source>
        <dbReference type="ARBA" id="ARBA00026100"/>
    </source>
</evidence>
<evidence type="ECO:0000313" key="12">
    <source>
        <dbReference type="EMBL" id="MDC7718024.1"/>
    </source>
</evidence>
<dbReference type="RefSeq" id="WP_272752326.1">
    <property type="nucleotide sequence ID" value="NZ_JAQQLF010000015.1"/>
</dbReference>
<gene>
    <name evidence="12" type="ORF">PQU95_12465</name>
</gene>
<dbReference type="Gene3D" id="1.10.1370.10">
    <property type="entry name" value="Neurolysin, domain 3"/>
    <property type="match status" value="1"/>
</dbReference>
<evidence type="ECO:0000256" key="5">
    <source>
        <dbReference type="ARBA" id="ARBA00022833"/>
    </source>
</evidence>